<dbReference type="EMBL" id="CH445333">
    <property type="protein sequence ID" value="EAT86253.1"/>
    <property type="molecule type" value="Genomic_DNA"/>
</dbReference>
<reference evidence="2" key="1">
    <citation type="journal article" date="2007" name="Plant Cell">
        <title>Dothideomycete-plant interactions illuminated by genome sequencing and EST analysis of the wheat pathogen Stagonospora nodorum.</title>
        <authorList>
            <person name="Hane J.K."/>
            <person name="Lowe R.G."/>
            <person name="Solomon P.S."/>
            <person name="Tan K.C."/>
            <person name="Schoch C.L."/>
            <person name="Spatafora J.W."/>
            <person name="Crous P.W."/>
            <person name="Kodira C."/>
            <person name="Birren B.W."/>
            <person name="Galagan J.E."/>
            <person name="Torriani S.F."/>
            <person name="McDonald B.A."/>
            <person name="Oliver R.P."/>
        </authorList>
    </citation>
    <scope>NUCLEOTIDE SEQUENCE [LARGE SCALE GENOMIC DNA]</scope>
    <source>
        <strain evidence="2">SN15 / ATCC MYA-4574 / FGSC 10173</strain>
    </source>
</reference>
<dbReference type="GeneID" id="5973673"/>
<dbReference type="InParanoid" id="Q0UP92"/>
<dbReference type="Proteomes" id="UP000001055">
    <property type="component" value="Unassembled WGS sequence"/>
</dbReference>
<dbReference type="HOGENOM" id="CLU_3207836_0_0_1"/>
<evidence type="ECO:0000313" key="1">
    <source>
        <dbReference type="EMBL" id="EAT86253.1"/>
    </source>
</evidence>
<gene>
    <name evidence="1" type="ORF">SNOG_06422</name>
</gene>
<name>Q0UP92_PHANO</name>
<protein>
    <submittedName>
        <fullName evidence="1">Uncharacterized protein</fullName>
    </submittedName>
</protein>
<dbReference type="AlphaFoldDB" id="Q0UP92"/>
<dbReference type="KEGG" id="pno:SNOG_06422"/>
<evidence type="ECO:0000313" key="2">
    <source>
        <dbReference type="Proteomes" id="UP000001055"/>
    </source>
</evidence>
<sequence length="45" mass="5189">MDVDNLTYPLLQKFELPLFRRLYLRKAEATSVVPQSISTSPVYTS</sequence>
<organism evidence="1 2">
    <name type="scientific">Phaeosphaeria nodorum (strain SN15 / ATCC MYA-4574 / FGSC 10173)</name>
    <name type="common">Glume blotch fungus</name>
    <name type="synonym">Parastagonospora nodorum</name>
    <dbReference type="NCBI Taxonomy" id="321614"/>
    <lineage>
        <taxon>Eukaryota</taxon>
        <taxon>Fungi</taxon>
        <taxon>Dikarya</taxon>
        <taxon>Ascomycota</taxon>
        <taxon>Pezizomycotina</taxon>
        <taxon>Dothideomycetes</taxon>
        <taxon>Pleosporomycetidae</taxon>
        <taxon>Pleosporales</taxon>
        <taxon>Pleosporineae</taxon>
        <taxon>Phaeosphaeriaceae</taxon>
        <taxon>Parastagonospora</taxon>
    </lineage>
</organism>
<dbReference type="RefSeq" id="XP_001796794.1">
    <property type="nucleotide sequence ID" value="XM_001796742.1"/>
</dbReference>
<proteinExistence type="predicted"/>
<accession>Q0UP92</accession>